<protein>
    <submittedName>
        <fullName evidence="2">Uncharacterized protein</fullName>
    </submittedName>
</protein>
<reference evidence="2 3" key="1">
    <citation type="submission" date="2018-11" db="EMBL/GenBank/DDBJ databases">
        <title>Whole genome sequence of Streptomyces chrestomyceticus NBRC 13444(T).</title>
        <authorList>
            <person name="Komaki H."/>
            <person name="Tamura T."/>
        </authorList>
    </citation>
    <scope>NUCLEOTIDE SEQUENCE [LARGE SCALE GENOMIC DNA]</scope>
    <source>
        <strain evidence="2 3">NBRC 13444</strain>
    </source>
</reference>
<evidence type="ECO:0000256" key="1">
    <source>
        <dbReference type="SAM" id="MobiDB-lite"/>
    </source>
</evidence>
<dbReference type="EMBL" id="BHZC01000001">
    <property type="protein sequence ID" value="GCD37962.1"/>
    <property type="molecule type" value="Genomic_DNA"/>
</dbReference>
<dbReference type="AlphaFoldDB" id="A0A7U9KYW1"/>
<gene>
    <name evidence="2" type="ORF">OEIGOIKO_05772</name>
</gene>
<evidence type="ECO:0000313" key="2">
    <source>
        <dbReference type="EMBL" id="GCD37962.1"/>
    </source>
</evidence>
<evidence type="ECO:0000313" key="3">
    <source>
        <dbReference type="Proteomes" id="UP000287830"/>
    </source>
</evidence>
<sequence>MDTIARSTAGERRADQIPRQPGQQMRAYTDDGTVVIDVAVQAVARCHACGTVVPFGIGEVHGSAQKYVDGPYKDGLLAAWGWTDQHLATCTETRTDSNRP</sequence>
<dbReference type="Proteomes" id="UP000287830">
    <property type="component" value="Unassembled WGS sequence"/>
</dbReference>
<dbReference type="RefSeq" id="WP_125047279.1">
    <property type="nucleotide sequence ID" value="NZ_BHZC01000001.1"/>
</dbReference>
<organism evidence="2 3">
    <name type="scientific">Streptomyces chrestomyceticus JCM 4735</name>
    <dbReference type="NCBI Taxonomy" id="1306181"/>
    <lineage>
        <taxon>Bacteria</taxon>
        <taxon>Bacillati</taxon>
        <taxon>Actinomycetota</taxon>
        <taxon>Actinomycetes</taxon>
        <taxon>Kitasatosporales</taxon>
        <taxon>Streptomycetaceae</taxon>
        <taxon>Streptomyces</taxon>
    </lineage>
</organism>
<feature type="region of interest" description="Disordered" evidence="1">
    <location>
        <begin position="1"/>
        <end position="26"/>
    </location>
</feature>
<dbReference type="GeneID" id="95624546"/>
<name>A0A7U9KYW1_9ACTN</name>
<proteinExistence type="predicted"/>
<accession>A0A7U9KYW1</accession>
<comment type="caution">
    <text evidence="2">The sequence shown here is derived from an EMBL/GenBank/DDBJ whole genome shotgun (WGS) entry which is preliminary data.</text>
</comment>